<keyword evidence="3" id="KW-0460">Magnesium</keyword>
<reference evidence="4 5" key="1">
    <citation type="journal article" date="2019" name="Sci. Rep.">
        <title>A high-quality genome of Eragrostis curvula grass provides insights into Poaceae evolution and supports new strategies to enhance forage quality.</title>
        <authorList>
            <person name="Carballo J."/>
            <person name="Santos B.A.C.M."/>
            <person name="Zappacosta D."/>
            <person name="Garbus I."/>
            <person name="Selva J.P."/>
            <person name="Gallo C.A."/>
            <person name="Diaz A."/>
            <person name="Albertini E."/>
            <person name="Caccamo M."/>
            <person name="Echenique V."/>
        </authorList>
    </citation>
    <scope>NUCLEOTIDE SEQUENCE [LARGE SCALE GENOMIC DNA]</scope>
    <source>
        <strain evidence="5">cv. Victoria</strain>
        <tissue evidence="4">Leaf</tissue>
    </source>
</reference>
<dbReference type="EMBL" id="RWGY01000011">
    <property type="protein sequence ID" value="TVU31358.1"/>
    <property type="molecule type" value="Genomic_DNA"/>
</dbReference>
<evidence type="ECO:0000256" key="1">
    <source>
        <dbReference type="ARBA" id="ARBA00008908"/>
    </source>
</evidence>
<dbReference type="InterPro" id="IPR029063">
    <property type="entry name" value="SAM-dependent_MTases_sf"/>
</dbReference>
<dbReference type="AlphaFoldDB" id="A0A5J9V738"/>
<feature type="non-terminal residue" evidence="4">
    <location>
        <position position="1"/>
    </location>
</feature>
<comment type="caution">
    <text evidence="4">The sequence shown here is derived from an EMBL/GenBank/DDBJ whole genome shotgun (WGS) entry which is preliminary data.</text>
</comment>
<evidence type="ECO:0000256" key="2">
    <source>
        <dbReference type="ARBA" id="ARBA00022723"/>
    </source>
</evidence>
<dbReference type="Gramene" id="TVU31358">
    <property type="protein sequence ID" value="TVU31358"/>
    <property type="gene ID" value="EJB05_23041"/>
</dbReference>
<dbReference type="InterPro" id="IPR042086">
    <property type="entry name" value="MeTrfase_capping"/>
</dbReference>
<evidence type="ECO:0000256" key="3">
    <source>
        <dbReference type="ARBA" id="ARBA00022842"/>
    </source>
</evidence>
<dbReference type="SUPFAM" id="SSF53335">
    <property type="entry name" value="S-adenosyl-L-methionine-dependent methyltransferases"/>
    <property type="match status" value="1"/>
</dbReference>
<dbReference type="Gene3D" id="3.40.50.150">
    <property type="entry name" value="Vaccinia Virus protein VP39"/>
    <property type="match status" value="1"/>
</dbReference>
<evidence type="ECO:0000313" key="4">
    <source>
        <dbReference type="EMBL" id="TVU31358.1"/>
    </source>
</evidence>
<accession>A0A5J9V738</accession>
<dbReference type="InterPro" id="IPR005299">
    <property type="entry name" value="MeTrfase_7"/>
</dbReference>
<dbReference type="PANTHER" id="PTHR31009">
    <property type="entry name" value="S-ADENOSYL-L-METHIONINE:CARBOXYL METHYLTRANSFERASE FAMILY PROTEIN"/>
    <property type="match status" value="1"/>
</dbReference>
<keyword evidence="2" id="KW-0479">Metal-binding</keyword>
<comment type="similarity">
    <text evidence="1">Belongs to the methyltransferase superfamily. Type-7 methyltransferase family. SABATH subfamily.</text>
</comment>
<sequence>MAQVRQVQDPQSEELIKAIQISLIVKIRPVLDKVVTDMYTAMRPRTMVVADLGCSSGPNTLTFVSSVIRAIGDYCRRSDCDQPPDLQFFLNDTPSNDFNSLFRAIDQFKKMVVVGKPNARKTARKTPSHYVVGLAGSFYRRLFPRRTLPIELKVSSKTHMNRENIYITKTTPPSVVRMYQEQFDFSHFLKLRSEELVLGGRMLLTFHGRKNNDVFYGDLNHLYGLLGEAIQSLVMEGLVDKERLDSFNLPIYGPSVDEVHKIIKQSELFNINQIQLFESNWDPDDDSDGNHVPNAIQSGMNVAKCLRAVMEPLFVSHFGECILDKIFQMYARNVSKHLEKEKTNYSVIVVSLKGNNRSLRVTSSTKLENTSKP</sequence>
<gene>
    <name evidence="4" type="ORF">EJB05_23041</name>
</gene>
<dbReference type="GO" id="GO:0046872">
    <property type="term" value="F:metal ion binding"/>
    <property type="evidence" value="ECO:0007669"/>
    <property type="project" value="UniProtKB-KW"/>
</dbReference>
<keyword evidence="5" id="KW-1185">Reference proteome</keyword>
<dbReference type="OrthoDB" id="742322at2759"/>
<dbReference type="Gene3D" id="1.10.1200.270">
    <property type="entry name" value="Methyltransferase, alpha-helical capping domain"/>
    <property type="match status" value="1"/>
</dbReference>
<evidence type="ECO:0008006" key="6">
    <source>
        <dbReference type="Google" id="ProtNLM"/>
    </source>
</evidence>
<evidence type="ECO:0000313" key="5">
    <source>
        <dbReference type="Proteomes" id="UP000324897"/>
    </source>
</evidence>
<name>A0A5J9V738_9POAL</name>
<dbReference type="Pfam" id="PF03492">
    <property type="entry name" value="Methyltransf_7"/>
    <property type="match status" value="1"/>
</dbReference>
<dbReference type="GO" id="GO:0008168">
    <property type="term" value="F:methyltransferase activity"/>
    <property type="evidence" value="ECO:0007669"/>
    <property type="project" value="InterPro"/>
</dbReference>
<organism evidence="4 5">
    <name type="scientific">Eragrostis curvula</name>
    <name type="common">weeping love grass</name>
    <dbReference type="NCBI Taxonomy" id="38414"/>
    <lineage>
        <taxon>Eukaryota</taxon>
        <taxon>Viridiplantae</taxon>
        <taxon>Streptophyta</taxon>
        <taxon>Embryophyta</taxon>
        <taxon>Tracheophyta</taxon>
        <taxon>Spermatophyta</taxon>
        <taxon>Magnoliopsida</taxon>
        <taxon>Liliopsida</taxon>
        <taxon>Poales</taxon>
        <taxon>Poaceae</taxon>
        <taxon>PACMAD clade</taxon>
        <taxon>Chloridoideae</taxon>
        <taxon>Eragrostideae</taxon>
        <taxon>Eragrostidinae</taxon>
        <taxon>Eragrostis</taxon>
    </lineage>
</organism>
<proteinExistence type="inferred from homology"/>
<protein>
    <recommendedName>
        <fullName evidence="6">Jasmonate O-methyltransferase</fullName>
    </recommendedName>
</protein>
<dbReference type="Proteomes" id="UP000324897">
    <property type="component" value="Chromosome 1"/>
</dbReference>